<keyword evidence="1" id="KW-0175">Coiled coil</keyword>
<dbReference type="EMBL" id="LCCZ01000007">
    <property type="protein sequence ID" value="KKS44329.1"/>
    <property type="molecule type" value="Genomic_DNA"/>
</dbReference>
<proteinExistence type="predicted"/>
<protein>
    <submittedName>
        <fullName evidence="2">Uncharacterized protein</fullName>
    </submittedName>
</protein>
<dbReference type="SUPFAM" id="SSF75704">
    <property type="entry name" value="Mitotic arrest deficient-like 1, Mad1"/>
    <property type="match status" value="1"/>
</dbReference>
<dbReference type="AlphaFoldDB" id="A0A0G0Z6P6"/>
<evidence type="ECO:0000313" key="2">
    <source>
        <dbReference type="EMBL" id="KKS44329.1"/>
    </source>
</evidence>
<name>A0A0G0Z6P6_9BACT</name>
<organism evidence="2 3">
    <name type="scientific">candidate division CPR1 bacterium GW2011_GWA2_42_17</name>
    <dbReference type="NCBI Taxonomy" id="1618341"/>
    <lineage>
        <taxon>Bacteria</taxon>
        <taxon>candidate division CPR1</taxon>
    </lineage>
</organism>
<dbReference type="Proteomes" id="UP000034875">
    <property type="component" value="Unassembled WGS sequence"/>
</dbReference>
<reference evidence="2 3" key="1">
    <citation type="journal article" date="2015" name="Nature">
        <title>rRNA introns, odd ribosomes, and small enigmatic genomes across a large radiation of phyla.</title>
        <authorList>
            <person name="Brown C.T."/>
            <person name="Hug L.A."/>
            <person name="Thomas B.C."/>
            <person name="Sharon I."/>
            <person name="Castelle C.J."/>
            <person name="Singh A."/>
            <person name="Wilkins M.J."/>
            <person name="Williams K.H."/>
            <person name="Banfield J.F."/>
        </authorList>
    </citation>
    <scope>NUCLEOTIDE SEQUENCE [LARGE SCALE GENOMIC DNA]</scope>
</reference>
<evidence type="ECO:0000313" key="3">
    <source>
        <dbReference type="Proteomes" id="UP000034875"/>
    </source>
</evidence>
<evidence type="ECO:0000256" key="1">
    <source>
        <dbReference type="SAM" id="Coils"/>
    </source>
</evidence>
<dbReference type="Gene3D" id="1.20.1270.70">
    <property type="entry name" value="Designed single chain three-helix bundle"/>
    <property type="match status" value="1"/>
</dbReference>
<sequence>MEPVTRQDIVDLRQGLTADFNDKIDALEGKMDSKINALEGKMERKIDDLAVMIKHGFDAMQGEINELKIAVRSLEQRMDSLEDRMNVLEASSVDKYFLSDQLGLYAEKIKHYIRNEFALVKKQDIQFKERLLVVMEYHKLVPTEELQSLRDLIL</sequence>
<gene>
    <name evidence="2" type="ORF">UV05_C0007G0019</name>
</gene>
<feature type="coiled-coil region" evidence="1">
    <location>
        <begin position="57"/>
        <end position="91"/>
    </location>
</feature>
<accession>A0A0G0Z6P6</accession>
<comment type="caution">
    <text evidence="2">The sequence shown here is derived from an EMBL/GenBank/DDBJ whole genome shotgun (WGS) entry which is preliminary data.</text>
</comment>